<accession>X1PWK7</accession>
<reference evidence="2" key="1">
    <citation type="journal article" date="2014" name="Front. Microbiol.">
        <title>High frequency of phylogenetically diverse reductive dehalogenase-homologous genes in deep subseafloor sedimentary metagenomes.</title>
        <authorList>
            <person name="Kawai M."/>
            <person name="Futagami T."/>
            <person name="Toyoda A."/>
            <person name="Takaki Y."/>
            <person name="Nishi S."/>
            <person name="Hori S."/>
            <person name="Arai W."/>
            <person name="Tsubouchi T."/>
            <person name="Morono Y."/>
            <person name="Uchiyama I."/>
            <person name="Ito T."/>
            <person name="Fujiyama A."/>
            <person name="Inagaki F."/>
            <person name="Takami H."/>
        </authorList>
    </citation>
    <scope>NUCLEOTIDE SEQUENCE</scope>
    <source>
        <strain evidence="2">Expedition CK06-06</strain>
    </source>
</reference>
<dbReference type="AlphaFoldDB" id="X1PWK7"/>
<feature type="non-terminal residue" evidence="2">
    <location>
        <position position="1"/>
    </location>
</feature>
<feature type="domain" description="Secretion system C-terminal sorting" evidence="1">
    <location>
        <begin position="68"/>
        <end position="156"/>
    </location>
</feature>
<sequence length="158" mass="17973">IPNASDWEITEEYHGGSADYKYVEIDYWEDPAPSQELVRVRATNSCGTSSWKSIYWNVDDCGGYYMMISPNPADSYIDITFDENKLAMSGLVAADKSYDFGSNPYFRIVDKYGQVKLTQKYIGEELTRINTSKLPPGLYVVQLIAKDKVFSSKFLISR</sequence>
<gene>
    <name evidence="2" type="ORF">S06H3_50437</name>
</gene>
<protein>
    <recommendedName>
        <fullName evidence="1">Secretion system C-terminal sorting domain-containing protein</fullName>
    </recommendedName>
</protein>
<dbReference type="InterPro" id="IPR026444">
    <property type="entry name" value="Secre_tail"/>
</dbReference>
<evidence type="ECO:0000313" key="2">
    <source>
        <dbReference type="EMBL" id="GAI43240.1"/>
    </source>
</evidence>
<proteinExistence type="predicted"/>
<evidence type="ECO:0000259" key="1">
    <source>
        <dbReference type="Pfam" id="PF18962"/>
    </source>
</evidence>
<dbReference type="NCBIfam" id="TIGR04183">
    <property type="entry name" value="Por_Secre_tail"/>
    <property type="match status" value="1"/>
</dbReference>
<comment type="caution">
    <text evidence="2">The sequence shown here is derived from an EMBL/GenBank/DDBJ whole genome shotgun (WGS) entry which is preliminary data.</text>
</comment>
<organism evidence="2">
    <name type="scientific">marine sediment metagenome</name>
    <dbReference type="NCBI Taxonomy" id="412755"/>
    <lineage>
        <taxon>unclassified sequences</taxon>
        <taxon>metagenomes</taxon>
        <taxon>ecological metagenomes</taxon>
    </lineage>
</organism>
<name>X1PWK7_9ZZZZ</name>
<dbReference type="EMBL" id="BARV01031936">
    <property type="protein sequence ID" value="GAI43240.1"/>
    <property type="molecule type" value="Genomic_DNA"/>
</dbReference>
<dbReference type="Pfam" id="PF18962">
    <property type="entry name" value="Por_Secre_tail"/>
    <property type="match status" value="1"/>
</dbReference>